<keyword evidence="4" id="KW-1185">Reference proteome</keyword>
<protein>
    <recommendedName>
        <fullName evidence="2">DUF7047 domain-containing protein</fullName>
    </recommendedName>
</protein>
<sequence length="445" mass="49399">MWVNGVLTTALVDTGCSRCIAHVSCCSSWKHEVVSILTVSGKEYFCKGMGIVNLHLNNGKAVSVDVLVVETTPLGFPFILGMNGIVALGGATVDEERRVRWLRVAVAFIKRKINNLTSSWDEVVSDDHIRTVLEETESEVRKNDPVRGRWDVTGSKARVWVDARSLALGVVIESDGCIIGDASWLRKDDSTHINMAELDAVVKELNLVLAWKIKEVELMTDSVTVHRWISDSLSGKSRLRTKAASEMLIRQRISLVTSLVDECGLQVQVSLVLSESNKADALTRVPQRWLITAAIPAAMCVATDSENIDDMVKRDTTPWGTLSSRVRGEGSSNDREVVNNAYPNGEEVWVRPHDVHCDRQYNRGVVKGVVSEQAVEINGVPRHVRDLRHHSLSTRSQSGNDETDEDYDGLYINLHTNGPTGDKSEHEAEEEAPREQLRLSTRDKS</sequence>
<dbReference type="AlphaFoldDB" id="A0A5B7E8S9"/>
<gene>
    <name evidence="3" type="ORF">E2C01_023655</name>
</gene>
<reference evidence="3 4" key="1">
    <citation type="submission" date="2019-05" db="EMBL/GenBank/DDBJ databases">
        <title>Another draft genome of Portunus trituberculatus and its Hox gene families provides insights of decapod evolution.</title>
        <authorList>
            <person name="Jeong J.-H."/>
            <person name="Song I."/>
            <person name="Kim S."/>
            <person name="Choi T."/>
            <person name="Kim D."/>
            <person name="Ryu S."/>
            <person name="Kim W."/>
        </authorList>
    </citation>
    <scope>NUCLEOTIDE SEQUENCE [LARGE SCALE GENOMIC DNA]</scope>
    <source>
        <tissue evidence="3">Muscle</tissue>
    </source>
</reference>
<evidence type="ECO:0000256" key="1">
    <source>
        <dbReference type="SAM" id="MobiDB-lite"/>
    </source>
</evidence>
<name>A0A5B7E8S9_PORTR</name>
<dbReference type="SUPFAM" id="SSF50630">
    <property type="entry name" value="Acid proteases"/>
    <property type="match status" value="1"/>
</dbReference>
<feature type="domain" description="DUF7047" evidence="2">
    <location>
        <begin position="83"/>
        <end position="142"/>
    </location>
</feature>
<dbReference type="OrthoDB" id="6375508at2759"/>
<dbReference type="InterPro" id="IPR055475">
    <property type="entry name" value="DUF7047"/>
</dbReference>
<evidence type="ECO:0000313" key="4">
    <source>
        <dbReference type="Proteomes" id="UP000324222"/>
    </source>
</evidence>
<organism evidence="3 4">
    <name type="scientific">Portunus trituberculatus</name>
    <name type="common">Swimming crab</name>
    <name type="synonym">Neptunus trituberculatus</name>
    <dbReference type="NCBI Taxonomy" id="210409"/>
    <lineage>
        <taxon>Eukaryota</taxon>
        <taxon>Metazoa</taxon>
        <taxon>Ecdysozoa</taxon>
        <taxon>Arthropoda</taxon>
        <taxon>Crustacea</taxon>
        <taxon>Multicrustacea</taxon>
        <taxon>Malacostraca</taxon>
        <taxon>Eumalacostraca</taxon>
        <taxon>Eucarida</taxon>
        <taxon>Decapoda</taxon>
        <taxon>Pleocyemata</taxon>
        <taxon>Brachyura</taxon>
        <taxon>Eubrachyura</taxon>
        <taxon>Portunoidea</taxon>
        <taxon>Portunidae</taxon>
        <taxon>Portuninae</taxon>
        <taxon>Portunus</taxon>
    </lineage>
</organism>
<dbReference type="Pfam" id="PF23088">
    <property type="entry name" value="DUF7047"/>
    <property type="match status" value="1"/>
</dbReference>
<dbReference type="Gene3D" id="3.30.420.10">
    <property type="entry name" value="Ribonuclease H-like superfamily/Ribonuclease H"/>
    <property type="match status" value="1"/>
</dbReference>
<proteinExistence type="predicted"/>
<dbReference type="Gene3D" id="2.40.70.10">
    <property type="entry name" value="Acid Proteases"/>
    <property type="match status" value="1"/>
</dbReference>
<accession>A0A5B7E8S9</accession>
<feature type="region of interest" description="Disordered" evidence="1">
    <location>
        <begin position="386"/>
        <end position="445"/>
    </location>
</feature>
<evidence type="ECO:0000313" key="3">
    <source>
        <dbReference type="EMBL" id="MPC30392.1"/>
    </source>
</evidence>
<feature type="compositionally biased region" description="Basic and acidic residues" evidence="1">
    <location>
        <begin position="422"/>
        <end position="445"/>
    </location>
</feature>
<evidence type="ECO:0000259" key="2">
    <source>
        <dbReference type="Pfam" id="PF23088"/>
    </source>
</evidence>
<dbReference type="InterPro" id="IPR036397">
    <property type="entry name" value="RNaseH_sf"/>
</dbReference>
<dbReference type="InterPro" id="IPR021109">
    <property type="entry name" value="Peptidase_aspartic_dom_sf"/>
</dbReference>
<dbReference type="Proteomes" id="UP000324222">
    <property type="component" value="Unassembled WGS sequence"/>
</dbReference>
<dbReference type="EMBL" id="VSRR010002245">
    <property type="protein sequence ID" value="MPC30392.1"/>
    <property type="molecule type" value="Genomic_DNA"/>
</dbReference>
<comment type="caution">
    <text evidence="3">The sequence shown here is derived from an EMBL/GenBank/DDBJ whole genome shotgun (WGS) entry which is preliminary data.</text>
</comment>
<dbReference type="GO" id="GO:0003676">
    <property type="term" value="F:nucleic acid binding"/>
    <property type="evidence" value="ECO:0007669"/>
    <property type="project" value="InterPro"/>
</dbReference>